<evidence type="ECO:0008006" key="3">
    <source>
        <dbReference type="Google" id="ProtNLM"/>
    </source>
</evidence>
<sequence length="90" mass="9890">MDWRGTLFKGWQACKPCKPCRTMPPGPDSAELLCVIRAHTRNWDQCWCSRAGVGHGPAKAQSLCCGCRPWPGCRAAALRLYLRQGAGQST</sequence>
<dbReference type="EMBL" id="MU069864">
    <property type="protein sequence ID" value="KAF5832565.1"/>
    <property type="molecule type" value="Genomic_DNA"/>
</dbReference>
<accession>A0ABQ7GD75</accession>
<organism evidence="1 2">
    <name type="scientific">Dunaliella salina</name>
    <name type="common">Green alga</name>
    <name type="synonym">Protococcus salinus</name>
    <dbReference type="NCBI Taxonomy" id="3046"/>
    <lineage>
        <taxon>Eukaryota</taxon>
        <taxon>Viridiplantae</taxon>
        <taxon>Chlorophyta</taxon>
        <taxon>core chlorophytes</taxon>
        <taxon>Chlorophyceae</taxon>
        <taxon>CS clade</taxon>
        <taxon>Chlamydomonadales</taxon>
        <taxon>Dunaliellaceae</taxon>
        <taxon>Dunaliella</taxon>
    </lineage>
</organism>
<dbReference type="Proteomes" id="UP000815325">
    <property type="component" value="Unassembled WGS sequence"/>
</dbReference>
<proteinExistence type="predicted"/>
<comment type="caution">
    <text evidence="1">The sequence shown here is derived from an EMBL/GenBank/DDBJ whole genome shotgun (WGS) entry which is preliminary data.</text>
</comment>
<reference evidence="1" key="1">
    <citation type="submission" date="2017-08" db="EMBL/GenBank/DDBJ databases">
        <authorList>
            <person name="Polle J.E."/>
            <person name="Barry K."/>
            <person name="Cushman J."/>
            <person name="Schmutz J."/>
            <person name="Tran D."/>
            <person name="Hathwaick L.T."/>
            <person name="Yim W.C."/>
            <person name="Jenkins J."/>
            <person name="Mckie-Krisberg Z.M."/>
            <person name="Prochnik S."/>
            <person name="Lindquist E."/>
            <person name="Dockter R.B."/>
            <person name="Adam C."/>
            <person name="Molina H."/>
            <person name="Bunkerborg J."/>
            <person name="Jin E."/>
            <person name="Buchheim M."/>
            <person name="Magnuson J."/>
        </authorList>
    </citation>
    <scope>NUCLEOTIDE SEQUENCE</scope>
    <source>
        <strain evidence="1">CCAP 19/18</strain>
    </source>
</reference>
<protein>
    <recommendedName>
        <fullName evidence="3">Encoded protein</fullName>
    </recommendedName>
</protein>
<evidence type="ECO:0000313" key="2">
    <source>
        <dbReference type="Proteomes" id="UP000815325"/>
    </source>
</evidence>
<name>A0ABQ7GD75_DUNSA</name>
<evidence type="ECO:0000313" key="1">
    <source>
        <dbReference type="EMBL" id="KAF5832565.1"/>
    </source>
</evidence>
<gene>
    <name evidence="1" type="ORF">DUNSADRAFT_11495</name>
</gene>
<keyword evidence="2" id="KW-1185">Reference proteome</keyword>